<comment type="caution">
    <text evidence="1">The sequence shown here is derived from an EMBL/GenBank/DDBJ whole genome shotgun (WGS) entry which is preliminary data.</text>
</comment>
<sequence length="32" mass="3560">EKLMDWGVNAVLIGEALVTANDILTKMKELML</sequence>
<dbReference type="AlphaFoldDB" id="X1P3M9"/>
<proteinExistence type="predicted"/>
<dbReference type="EMBL" id="BARV01027418">
    <property type="protein sequence ID" value="GAI37036.1"/>
    <property type="molecule type" value="Genomic_DNA"/>
</dbReference>
<accession>X1P3M9</accession>
<protein>
    <submittedName>
        <fullName evidence="1">Uncharacterized protein</fullName>
    </submittedName>
</protein>
<evidence type="ECO:0000313" key="1">
    <source>
        <dbReference type="EMBL" id="GAI37036.1"/>
    </source>
</evidence>
<name>X1P3M9_9ZZZZ</name>
<organism evidence="1">
    <name type="scientific">marine sediment metagenome</name>
    <dbReference type="NCBI Taxonomy" id="412755"/>
    <lineage>
        <taxon>unclassified sequences</taxon>
        <taxon>metagenomes</taxon>
        <taxon>ecological metagenomes</taxon>
    </lineage>
</organism>
<feature type="non-terminal residue" evidence="1">
    <location>
        <position position="1"/>
    </location>
</feature>
<gene>
    <name evidence="1" type="ORF">S06H3_44116</name>
</gene>
<reference evidence="1" key="1">
    <citation type="journal article" date="2014" name="Front. Microbiol.">
        <title>High frequency of phylogenetically diverse reductive dehalogenase-homologous genes in deep subseafloor sedimentary metagenomes.</title>
        <authorList>
            <person name="Kawai M."/>
            <person name="Futagami T."/>
            <person name="Toyoda A."/>
            <person name="Takaki Y."/>
            <person name="Nishi S."/>
            <person name="Hori S."/>
            <person name="Arai W."/>
            <person name="Tsubouchi T."/>
            <person name="Morono Y."/>
            <person name="Uchiyama I."/>
            <person name="Ito T."/>
            <person name="Fujiyama A."/>
            <person name="Inagaki F."/>
            <person name="Takami H."/>
        </authorList>
    </citation>
    <scope>NUCLEOTIDE SEQUENCE</scope>
    <source>
        <strain evidence="1">Expedition CK06-06</strain>
    </source>
</reference>